<dbReference type="SUPFAM" id="SSF56349">
    <property type="entry name" value="DNA breaking-rejoining enzymes"/>
    <property type="match status" value="1"/>
</dbReference>
<gene>
    <name evidence="7" type="ORF">BJP51_16585</name>
</gene>
<dbReference type="Pfam" id="PF22022">
    <property type="entry name" value="Phage_int_M"/>
    <property type="match status" value="1"/>
</dbReference>
<evidence type="ECO:0000256" key="2">
    <source>
        <dbReference type="ARBA" id="ARBA00023125"/>
    </source>
</evidence>
<dbReference type="InterPro" id="IPR011010">
    <property type="entry name" value="DNA_brk_join_enz"/>
</dbReference>
<feature type="domain" description="Core-binding (CB)" evidence="6">
    <location>
        <begin position="68"/>
        <end position="150"/>
    </location>
</feature>
<dbReference type="Gene3D" id="1.10.150.130">
    <property type="match status" value="1"/>
</dbReference>
<comment type="similarity">
    <text evidence="1">Belongs to the 'phage' integrase family.</text>
</comment>
<evidence type="ECO:0000313" key="8">
    <source>
        <dbReference type="Proteomes" id="UP000187465"/>
    </source>
</evidence>
<comment type="caution">
    <text evidence="7">The sequence shown here is derived from an EMBL/GenBank/DDBJ whole genome shotgun (WGS) entry which is preliminary data.</text>
</comment>
<dbReference type="EMBL" id="MKQP01000018">
    <property type="protein sequence ID" value="OMD32194.1"/>
    <property type="molecule type" value="Genomic_DNA"/>
</dbReference>
<keyword evidence="2 4" id="KW-0238">DNA-binding</keyword>
<dbReference type="PROSITE" id="PS51898">
    <property type="entry name" value="TYR_RECOMBINASE"/>
    <property type="match status" value="1"/>
</dbReference>
<dbReference type="PANTHER" id="PTHR30349">
    <property type="entry name" value="PHAGE INTEGRASE-RELATED"/>
    <property type="match status" value="1"/>
</dbReference>
<dbReference type="Gene3D" id="1.10.443.10">
    <property type="entry name" value="Intergrase catalytic core"/>
    <property type="match status" value="1"/>
</dbReference>
<dbReference type="AlphaFoldDB" id="A0A1R0XB90"/>
<sequence length="405" mass="46985">MAYFSKVQAKNKQGYKWICVLEGPTNPLTGVRQQVSRRADTKNEALQRAQDAVNNLKSGIDIKKAKKTRFEEVASDFLETYSKSGVRSSTVRTRSKSVKILLHHFAKSNIDSIKLKDIQKMLINMDNNGYSHSSMNSTKITAGMIFNFAVVHGLRKDNPCEGSVIPIKESTVEEIENDILAEKYFERHELEEFLEKVHLYGKRGDLETFYLLAFSGMRPGELCALKWSDINFETYDVRITKTIYNPDNNMRDYKLNPPKTKSSIRTFDLDESIIEMLKSYKEKQVIRHQRYCQQADDYHNGKFIFCHDNGYPYVQKNIIDRMKRIMKKTSIKKHATPHILRHTHISLLTEVGVDLKTIMHRVGHGDSKTTLKIYTHVTERMKKSANEKVRIHFGKILDINQKQEM</sequence>
<dbReference type="InterPro" id="IPR044068">
    <property type="entry name" value="CB"/>
</dbReference>
<reference evidence="7 8" key="1">
    <citation type="submission" date="2016-10" db="EMBL/GenBank/DDBJ databases">
        <title>Paenibacillus species isolates.</title>
        <authorList>
            <person name="Beno S.M."/>
        </authorList>
    </citation>
    <scope>NUCLEOTIDE SEQUENCE [LARGE SCALE GENOMIC DNA]</scope>
    <source>
        <strain evidence="7 8">FSL H7-0604</strain>
    </source>
</reference>
<dbReference type="GO" id="GO:0015074">
    <property type="term" value="P:DNA integration"/>
    <property type="evidence" value="ECO:0007669"/>
    <property type="project" value="InterPro"/>
</dbReference>
<dbReference type="GO" id="GO:0003677">
    <property type="term" value="F:DNA binding"/>
    <property type="evidence" value="ECO:0007669"/>
    <property type="project" value="UniProtKB-UniRule"/>
</dbReference>
<evidence type="ECO:0000256" key="1">
    <source>
        <dbReference type="ARBA" id="ARBA00008857"/>
    </source>
</evidence>
<dbReference type="InterPro" id="IPR053876">
    <property type="entry name" value="Phage_int_M"/>
</dbReference>
<proteinExistence type="inferred from homology"/>
<dbReference type="Proteomes" id="UP000187465">
    <property type="component" value="Unassembled WGS sequence"/>
</dbReference>
<dbReference type="PROSITE" id="PS51900">
    <property type="entry name" value="CB"/>
    <property type="match status" value="1"/>
</dbReference>
<evidence type="ECO:0000259" key="6">
    <source>
        <dbReference type="PROSITE" id="PS51900"/>
    </source>
</evidence>
<dbReference type="RefSeq" id="WP_036679392.1">
    <property type="nucleotide sequence ID" value="NZ_MKQP01000018.1"/>
</dbReference>
<organism evidence="7 8">
    <name type="scientific">Paenibacillus odorifer</name>
    <dbReference type="NCBI Taxonomy" id="189426"/>
    <lineage>
        <taxon>Bacteria</taxon>
        <taxon>Bacillati</taxon>
        <taxon>Bacillota</taxon>
        <taxon>Bacilli</taxon>
        <taxon>Bacillales</taxon>
        <taxon>Paenibacillaceae</taxon>
        <taxon>Paenibacillus</taxon>
    </lineage>
</organism>
<dbReference type="Pfam" id="PF00589">
    <property type="entry name" value="Phage_integrase"/>
    <property type="match status" value="1"/>
</dbReference>
<dbReference type="PANTHER" id="PTHR30349:SF64">
    <property type="entry name" value="PROPHAGE INTEGRASE INTD-RELATED"/>
    <property type="match status" value="1"/>
</dbReference>
<name>A0A1R0XB90_9BACL</name>
<dbReference type="InterPro" id="IPR050090">
    <property type="entry name" value="Tyrosine_recombinase_XerCD"/>
</dbReference>
<dbReference type="CDD" id="cd01189">
    <property type="entry name" value="INT_ICEBs1_C_like"/>
    <property type="match status" value="1"/>
</dbReference>
<protein>
    <submittedName>
        <fullName evidence="7">Site-specific integrase</fullName>
    </submittedName>
</protein>
<feature type="domain" description="Tyr recombinase" evidence="5">
    <location>
        <begin position="180"/>
        <end position="387"/>
    </location>
</feature>
<evidence type="ECO:0000256" key="3">
    <source>
        <dbReference type="ARBA" id="ARBA00023172"/>
    </source>
</evidence>
<dbReference type="InterPro" id="IPR002104">
    <property type="entry name" value="Integrase_catalytic"/>
</dbReference>
<evidence type="ECO:0000259" key="5">
    <source>
        <dbReference type="PROSITE" id="PS51898"/>
    </source>
</evidence>
<evidence type="ECO:0000256" key="4">
    <source>
        <dbReference type="PROSITE-ProRule" id="PRU01248"/>
    </source>
</evidence>
<keyword evidence="3" id="KW-0233">DNA recombination</keyword>
<dbReference type="InterPro" id="IPR013762">
    <property type="entry name" value="Integrase-like_cat_sf"/>
</dbReference>
<accession>A0A1R0XB90</accession>
<dbReference type="GO" id="GO:0006310">
    <property type="term" value="P:DNA recombination"/>
    <property type="evidence" value="ECO:0007669"/>
    <property type="project" value="UniProtKB-KW"/>
</dbReference>
<dbReference type="InterPro" id="IPR010998">
    <property type="entry name" value="Integrase_recombinase_N"/>
</dbReference>
<evidence type="ECO:0000313" key="7">
    <source>
        <dbReference type="EMBL" id="OMD32194.1"/>
    </source>
</evidence>